<proteinExistence type="predicted"/>
<reference evidence="2" key="1">
    <citation type="submission" date="2017-05" db="EMBL/GenBank/DDBJ databases">
        <title>The Genome Sequence of EEnterococcus faecalis 9F2_4866.</title>
        <authorList>
            <consortium name="The Broad Institute Genomics Platform"/>
            <consortium name="The Broad Institute Genomic Center for Infectious Diseases"/>
            <person name="Earl A."/>
            <person name="Manson A."/>
            <person name="Schwartman J."/>
            <person name="Gilmore M."/>
            <person name="Abouelleil A."/>
            <person name="Cao P."/>
            <person name="Chapman S."/>
            <person name="Cusick C."/>
            <person name="Shea T."/>
            <person name="Young S."/>
            <person name="Neafsey D."/>
            <person name="Nusbaum C."/>
            <person name="Birren B."/>
        </authorList>
    </citation>
    <scope>NUCLEOTIDE SEQUENCE [LARGE SCALE GENOMIC DNA]</scope>
    <source>
        <strain evidence="2">7F3_DIV0205</strain>
    </source>
</reference>
<name>A0AAQ3WC31_9ENTE</name>
<protein>
    <recommendedName>
        <fullName evidence="3">PTS EIIB type-3 domain-containing protein</fullName>
    </recommendedName>
</protein>
<evidence type="ECO:0000313" key="2">
    <source>
        <dbReference type="Proteomes" id="UP000194948"/>
    </source>
</evidence>
<evidence type="ECO:0000313" key="1">
    <source>
        <dbReference type="EMBL" id="WYK01276.1"/>
    </source>
</evidence>
<dbReference type="AlphaFoldDB" id="A0AAQ3WC31"/>
<evidence type="ECO:0008006" key="3">
    <source>
        <dbReference type="Google" id="ProtNLM"/>
    </source>
</evidence>
<dbReference type="RefSeq" id="WP_086314792.1">
    <property type="nucleotide sequence ID" value="NZ_CP147244.1"/>
</dbReference>
<gene>
    <name evidence="1" type="ORF">A5821_002413</name>
</gene>
<organism evidence="1 2">
    <name type="scientific">Candidatus Enterococcus palustris</name>
    <dbReference type="NCBI Taxonomy" id="1834189"/>
    <lineage>
        <taxon>Bacteria</taxon>
        <taxon>Bacillati</taxon>
        <taxon>Bacillota</taxon>
        <taxon>Bacilli</taxon>
        <taxon>Lactobacillales</taxon>
        <taxon>Enterococcaceae</taxon>
        <taxon>Enterococcus</taxon>
    </lineage>
</organism>
<dbReference type="Proteomes" id="UP000194948">
    <property type="component" value="Chromosome"/>
</dbReference>
<reference evidence="1 2" key="2">
    <citation type="submission" date="2024-03" db="EMBL/GenBank/DDBJ databases">
        <title>The Genome Sequence of Enterococcus sp. DIV0205d.</title>
        <authorList>
            <consortium name="The Broad Institute Genomics Platform"/>
            <consortium name="The Broad Institute Microbial Omics Core"/>
            <consortium name="The Broad Institute Genomic Center for Infectious Diseases"/>
            <person name="Earl A."/>
            <person name="Manson A."/>
            <person name="Gilmore M."/>
            <person name="Schwartman J."/>
            <person name="Shea T."/>
            <person name="Abouelleil A."/>
            <person name="Cao P."/>
            <person name="Chapman S."/>
            <person name="Cusick C."/>
            <person name="Young S."/>
            <person name="Neafsey D."/>
            <person name="Nusbaum C."/>
            <person name="Birren B."/>
        </authorList>
    </citation>
    <scope>NUCLEOTIDE SEQUENCE [LARGE SCALE GENOMIC DNA]</scope>
    <source>
        <strain evidence="1 2">7F3_DIV0205</strain>
    </source>
</reference>
<sequence length="113" mass="12878">MSTAIIVYQSTPMFGKNILPDGNVLGMFKQNKLVTKLNQTLEKKNSHWLVVLDDSIADIDVITPEADAIICVPGLQKQFDLKDYPREKVFYFDSLSYHELNLDKVIAFLESIQ</sequence>
<accession>A0AAQ3WC31</accession>
<keyword evidence="2" id="KW-1185">Reference proteome</keyword>
<dbReference type="EMBL" id="CP147244">
    <property type="protein sequence ID" value="WYK01276.1"/>
    <property type="molecule type" value="Genomic_DNA"/>
</dbReference>